<dbReference type="InterPro" id="IPR000209">
    <property type="entry name" value="Peptidase_S8/S53_dom"/>
</dbReference>
<evidence type="ECO:0000256" key="1">
    <source>
        <dbReference type="ARBA" id="ARBA00011073"/>
    </source>
</evidence>
<feature type="active site" description="Charge relay system" evidence="5">
    <location>
        <position position="89"/>
    </location>
</feature>
<dbReference type="EMBL" id="CP098502">
    <property type="protein sequence ID" value="UTI64189.1"/>
    <property type="molecule type" value="Genomic_DNA"/>
</dbReference>
<dbReference type="InterPro" id="IPR022398">
    <property type="entry name" value="Peptidase_S8_His-AS"/>
</dbReference>
<sequence>MHPRPRTLAAALLASLIFAVPAAEAAVPRVGTDGLASRPAAAPTHALRAVSGPDPRDGEAWHLAGDGPMGVRTAWDHTTGGDVTVAIIDTGIDQTHPDLAPNLWTNPGEIPGNGIDDDHDGYVDDVHGVDLVNHDGNPQDDNGHGTHVAGIIGAAGGNGIGAAGIAWHVKLMAVKALDANAAGNTGTVADGIEYAIHHGARIINLSLAGAGRSAGLEAAIVDAQQAGVLVVVAAGNDHQDLGLTPSYPASYPEPNVLGVAATREDSLLSSISDFGAGVDIAAPGEDIFSTALGGGYEYRTGTSMAAPMVAGSAALLLAANPQADANALAGTLLANTRRTGLPVATGALDIGAALGGPVAASGSPAAVPAPAPVARPAAAKAKKKTKASAKARSRRTARSASSRARQRRAAATRAKAARARAARVRAAHARAARVRAARARARAARA</sequence>
<dbReference type="PROSITE" id="PS51892">
    <property type="entry name" value="SUBTILASE"/>
    <property type="match status" value="1"/>
</dbReference>
<dbReference type="Proteomes" id="UP001056035">
    <property type="component" value="Chromosome"/>
</dbReference>
<evidence type="ECO:0000313" key="11">
    <source>
        <dbReference type="Proteomes" id="UP001056035"/>
    </source>
</evidence>
<dbReference type="InterPro" id="IPR050131">
    <property type="entry name" value="Peptidase_S8_subtilisin-like"/>
</dbReference>
<dbReference type="RefSeq" id="WP_254570902.1">
    <property type="nucleotide sequence ID" value="NZ_CP098502.1"/>
</dbReference>
<proteinExistence type="inferred from homology"/>
<evidence type="ECO:0000256" key="6">
    <source>
        <dbReference type="RuleBase" id="RU003355"/>
    </source>
</evidence>
<evidence type="ECO:0000256" key="2">
    <source>
        <dbReference type="ARBA" id="ARBA00022670"/>
    </source>
</evidence>
<feature type="compositionally biased region" description="Basic residues" evidence="7">
    <location>
        <begin position="404"/>
        <end position="427"/>
    </location>
</feature>
<dbReference type="InterPro" id="IPR023827">
    <property type="entry name" value="Peptidase_S8_Asp-AS"/>
</dbReference>
<evidence type="ECO:0000259" key="9">
    <source>
        <dbReference type="Pfam" id="PF00082"/>
    </source>
</evidence>
<comment type="similarity">
    <text evidence="1 5 6">Belongs to the peptidase S8 family.</text>
</comment>
<dbReference type="InterPro" id="IPR036852">
    <property type="entry name" value="Peptidase_S8/S53_dom_sf"/>
</dbReference>
<feature type="domain" description="Peptidase S8/S53" evidence="9">
    <location>
        <begin position="81"/>
        <end position="336"/>
    </location>
</feature>
<feature type="signal peptide" evidence="8">
    <location>
        <begin position="1"/>
        <end position="25"/>
    </location>
</feature>
<dbReference type="PROSITE" id="PS00138">
    <property type="entry name" value="SUBTILASE_SER"/>
    <property type="match status" value="1"/>
</dbReference>
<keyword evidence="2 5" id="KW-0645">Protease</keyword>
<evidence type="ECO:0000256" key="4">
    <source>
        <dbReference type="ARBA" id="ARBA00022825"/>
    </source>
</evidence>
<dbReference type="PANTHER" id="PTHR43806">
    <property type="entry name" value="PEPTIDASE S8"/>
    <property type="match status" value="1"/>
</dbReference>
<organism evidence="10 11">
    <name type="scientific">Paraconexibacter antarcticus</name>
    <dbReference type="NCBI Taxonomy" id="2949664"/>
    <lineage>
        <taxon>Bacteria</taxon>
        <taxon>Bacillati</taxon>
        <taxon>Actinomycetota</taxon>
        <taxon>Thermoleophilia</taxon>
        <taxon>Solirubrobacterales</taxon>
        <taxon>Paraconexibacteraceae</taxon>
        <taxon>Paraconexibacter</taxon>
    </lineage>
</organism>
<reference evidence="10 11" key="1">
    <citation type="submission" date="2022-06" db="EMBL/GenBank/DDBJ databases">
        <title>Paraconexibacter antarcticus.</title>
        <authorList>
            <person name="Kim C.S."/>
        </authorList>
    </citation>
    <scope>NUCLEOTIDE SEQUENCE [LARGE SCALE GENOMIC DNA]</scope>
    <source>
        <strain evidence="10 11">02-257</strain>
    </source>
</reference>
<evidence type="ECO:0000256" key="3">
    <source>
        <dbReference type="ARBA" id="ARBA00022801"/>
    </source>
</evidence>
<dbReference type="InterPro" id="IPR015500">
    <property type="entry name" value="Peptidase_S8_subtilisin-rel"/>
</dbReference>
<dbReference type="PRINTS" id="PR00723">
    <property type="entry name" value="SUBTILISIN"/>
</dbReference>
<dbReference type="Gene3D" id="3.40.50.200">
    <property type="entry name" value="Peptidase S8/S53 domain"/>
    <property type="match status" value="1"/>
</dbReference>
<feature type="chain" id="PRO_5046014808" evidence="8">
    <location>
        <begin position="26"/>
        <end position="446"/>
    </location>
</feature>
<dbReference type="SUPFAM" id="SSF52743">
    <property type="entry name" value="Subtilisin-like"/>
    <property type="match status" value="1"/>
</dbReference>
<dbReference type="PROSITE" id="PS00137">
    <property type="entry name" value="SUBTILASE_HIS"/>
    <property type="match status" value="1"/>
</dbReference>
<gene>
    <name evidence="10" type="ORF">NBH00_22980</name>
</gene>
<evidence type="ECO:0000313" key="10">
    <source>
        <dbReference type="EMBL" id="UTI64189.1"/>
    </source>
</evidence>
<feature type="active site" description="Charge relay system" evidence="5">
    <location>
        <position position="144"/>
    </location>
</feature>
<accession>A0ABY5DRH6</accession>
<keyword evidence="11" id="KW-1185">Reference proteome</keyword>
<evidence type="ECO:0000256" key="7">
    <source>
        <dbReference type="SAM" id="MobiDB-lite"/>
    </source>
</evidence>
<keyword evidence="4 5" id="KW-0720">Serine protease</keyword>
<feature type="region of interest" description="Disordered" evidence="7">
    <location>
        <begin position="364"/>
        <end position="427"/>
    </location>
</feature>
<dbReference type="InterPro" id="IPR023828">
    <property type="entry name" value="Peptidase_S8_Ser-AS"/>
</dbReference>
<dbReference type="PANTHER" id="PTHR43806:SF11">
    <property type="entry name" value="CEREVISIN-RELATED"/>
    <property type="match status" value="1"/>
</dbReference>
<feature type="active site" description="Charge relay system" evidence="5">
    <location>
        <position position="303"/>
    </location>
</feature>
<evidence type="ECO:0000256" key="8">
    <source>
        <dbReference type="SAM" id="SignalP"/>
    </source>
</evidence>
<keyword evidence="3 5" id="KW-0378">Hydrolase</keyword>
<feature type="compositionally biased region" description="Basic residues" evidence="7">
    <location>
        <begin position="380"/>
        <end position="397"/>
    </location>
</feature>
<keyword evidence="8" id="KW-0732">Signal</keyword>
<evidence type="ECO:0000256" key="5">
    <source>
        <dbReference type="PROSITE-ProRule" id="PRU01240"/>
    </source>
</evidence>
<name>A0ABY5DRH6_9ACTN</name>
<protein>
    <submittedName>
        <fullName evidence="10">S8 family serine peptidase</fullName>
    </submittedName>
</protein>
<dbReference type="PROSITE" id="PS00136">
    <property type="entry name" value="SUBTILASE_ASP"/>
    <property type="match status" value="1"/>
</dbReference>
<dbReference type="Pfam" id="PF00082">
    <property type="entry name" value="Peptidase_S8"/>
    <property type="match status" value="1"/>
</dbReference>